<organism evidence="7 8">
    <name type="scientific">Canna indica</name>
    <name type="common">Indian-shot</name>
    <dbReference type="NCBI Taxonomy" id="4628"/>
    <lineage>
        <taxon>Eukaryota</taxon>
        <taxon>Viridiplantae</taxon>
        <taxon>Streptophyta</taxon>
        <taxon>Embryophyta</taxon>
        <taxon>Tracheophyta</taxon>
        <taxon>Spermatophyta</taxon>
        <taxon>Magnoliopsida</taxon>
        <taxon>Liliopsida</taxon>
        <taxon>Zingiberales</taxon>
        <taxon>Cannaceae</taxon>
        <taxon>Canna</taxon>
    </lineage>
</organism>
<protein>
    <recommendedName>
        <fullName evidence="9">Protein EXORDIUM-like 2</fullName>
    </recommendedName>
</protein>
<dbReference type="EMBL" id="CP136890">
    <property type="protein sequence ID" value="WOK92180.1"/>
    <property type="molecule type" value="Genomic_DNA"/>
</dbReference>
<sequence>MAPSPPLLLLLISLLPLLALQSSAVIPRMLFLVPQQPLVLKHHNGPLLKGNYTVNLLFYGRFTPAQRAIVVDFVRSLSAPPASPSVASWWSTTALYSPGGATRLSLGRVLLDEGCSLGKSLADSDLLTLASRAPHRAAINAVLTAPDVLVDGFCMSRCGYHDSARAGKHRKSRYAFLWVGNPAKQCPGECAWPFAQPTYGPQSPPLVPPNGDVGVDGLIVSLATLLADTVTNPYGDGYFQGPPTLPMEAVTACTGVFGSGAYPGFPGNLLVDPTTRASYNAPGLARRKYLLPAMWDPKTMQCKPLV</sequence>
<dbReference type="InterPro" id="IPR006766">
    <property type="entry name" value="EXORDIUM-like"/>
</dbReference>
<evidence type="ECO:0000256" key="1">
    <source>
        <dbReference type="ARBA" id="ARBA00004271"/>
    </source>
</evidence>
<evidence type="ECO:0000313" key="8">
    <source>
        <dbReference type="Proteomes" id="UP001327560"/>
    </source>
</evidence>
<evidence type="ECO:0000256" key="6">
    <source>
        <dbReference type="SAM" id="SignalP"/>
    </source>
</evidence>
<keyword evidence="4 6" id="KW-0732">Signal</keyword>
<accession>A0AAQ3JNX0</accession>
<evidence type="ECO:0000256" key="2">
    <source>
        <dbReference type="ARBA" id="ARBA00022523"/>
    </source>
</evidence>
<keyword evidence="2" id="KW-0052">Apoplast</keyword>
<comment type="subcellular location">
    <subcellularLocation>
        <location evidence="1">Secreted</location>
        <location evidence="1">Extracellular space</location>
        <location evidence="1">Apoplast</location>
    </subcellularLocation>
</comment>
<dbReference type="Pfam" id="PF04674">
    <property type="entry name" value="Phi_1"/>
    <property type="match status" value="1"/>
</dbReference>
<gene>
    <name evidence="7" type="ORF">Cni_G00871</name>
</gene>
<evidence type="ECO:0000313" key="7">
    <source>
        <dbReference type="EMBL" id="WOK92180.1"/>
    </source>
</evidence>
<proteinExistence type="inferred from homology"/>
<keyword evidence="8" id="KW-1185">Reference proteome</keyword>
<dbReference type="Proteomes" id="UP001327560">
    <property type="component" value="Chromosome 1"/>
</dbReference>
<comment type="similarity">
    <text evidence="5">Belongs to the EXORDIUM family.</text>
</comment>
<dbReference type="PANTHER" id="PTHR31279">
    <property type="entry name" value="PROTEIN EXORDIUM-LIKE 5"/>
    <property type="match status" value="1"/>
</dbReference>
<feature type="chain" id="PRO_5042884113" description="Protein EXORDIUM-like 2" evidence="6">
    <location>
        <begin position="25"/>
        <end position="306"/>
    </location>
</feature>
<reference evidence="7 8" key="1">
    <citation type="submission" date="2023-10" db="EMBL/GenBank/DDBJ databases">
        <title>Chromosome-scale genome assembly provides insights into flower coloration mechanisms of Canna indica.</title>
        <authorList>
            <person name="Li C."/>
        </authorList>
    </citation>
    <scope>NUCLEOTIDE SEQUENCE [LARGE SCALE GENOMIC DNA]</scope>
    <source>
        <tissue evidence="7">Flower</tissue>
    </source>
</reference>
<dbReference type="AlphaFoldDB" id="A0AAQ3JNX0"/>
<name>A0AAQ3JNX0_9LILI</name>
<evidence type="ECO:0008006" key="9">
    <source>
        <dbReference type="Google" id="ProtNLM"/>
    </source>
</evidence>
<keyword evidence="3" id="KW-0964">Secreted</keyword>
<dbReference type="GO" id="GO:0048046">
    <property type="term" value="C:apoplast"/>
    <property type="evidence" value="ECO:0007669"/>
    <property type="project" value="UniProtKB-SubCell"/>
</dbReference>
<evidence type="ECO:0000256" key="3">
    <source>
        <dbReference type="ARBA" id="ARBA00022525"/>
    </source>
</evidence>
<evidence type="ECO:0000256" key="4">
    <source>
        <dbReference type="ARBA" id="ARBA00022729"/>
    </source>
</evidence>
<feature type="signal peptide" evidence="6">
    <location>
        <begin position="1"/>
        <end position="24"/>
    </location>
</feature>
<dbReference type="PANTHER" id="PTHR31279:SF19">
    <property type="entry name" value="OS06G0219900 PROTEIN"/>
    <property type="match status" value="1"/>
</dbReference>
<evidence type="ECO:0000256" key="5">
    <source>
        <dbReference type="ARBA" id="ARBA00023591"/>
    </source>
</evidence>